<dbReference type="PRINTS" id="PR00420">
    <property type="entry name" value="RNGMNOXGNASE"/>
</dbReference>
<dbReference type="EMBL" id="CAKJTJ010000005">
    <property type="protein sequence ID" value="CAG9620505.1"/>
    <property type="molecule type" value="Genomic_DNA"/>
</dbReference>
<dbReference type="Gene3D" id="3.50.50.60">
    <property type="entry name" value="FAD/NAD(P)-binding domain"/>
    <property type="match status" value="2"/>
</dbReference>
<name>A0ABN8A614_9BACI</name>
<evidence type="ECO:0000313" key="4">
    <source>
        <dbReference type="Proteomes" id="UP000789833"/>
    </source>
</evidence>
<comment type="caution">
    <text evidence="3">The sequence shown here is derived from an EMBL/GenBank/DDBJ whole genome shotgun (WGS) entry which is preliminary data.</text>
</comment>
<dbReference type="InterPro" id="IPR002938">
    <property type="entry name" value="FAD-bd"/>
</dbReference>
<dbReference type="RefSeq" id="WP_230500429.1">
    <property type="nucleotide sequence ID" value="NZ_CAKJTJ010000005.1"/>
</dbReference>
<keyword evidence="4" id="KW-1185">Reference proteome</keyword>
<organism evidence="3 4">
    <name type="scientific">Sutcliffiella rhizosphaerae</name>
    <dbReference type="NCBI Taxonomy" id="2880967"/>
    <lineage>
        <taxon>Bacteria</taxon>
        <taxon>Bacillati</taxon>
        <taxon>Bacillota</taxon>
        <taxon>Bacilli</taxon>
        <taxon>Bacillales</taxon>
        <taxon>Bacillaceae</taxon>
        <taxon>Sutcliffiella</taxon>
    </lineage>
</organism>
<gene>
    <name evidence="3" type="primary">kmo_1</name>
    <name evidence="3" type="ORF">BACCIP111883_01274</name>
</gene>
<keyword evidence="1 3" id="KW-0560">Oxidoreductase</keyword>
<accession>A0ABN8A614</accession>
<dbReference type="EC" id="1.14.13.9" evidence="3"/>
<dbReference type="PANTHER" id="PTHR43476:SF5">
    <property type="entry name" value="FAD-DEPENDENT MONOOXYGENASE"/>
    <property type="match status" value="1"/>
</dbReference>
<dbReference type="Pfam" id="PF01494">
    <property type="entry name" value="FAD_binding_3"/>
    <property type="match status" value="1"/>
</dbReference>
<evidence type="ECO:0000256" key="1">
    <source>
        <dbReference type="ARBA" id="ARBA00023002"/>
    </source>
</evidence>
<dbReference type="GO" id="GO:0004502">
    <property type="term" value="F:kynurenine 3-monooxygenase activity"/>
    <property type="evidence" value="ECO:0007669"/>
    <property type="project" value="UniProtKB-EC"/>
</dbReference>
<evidence type="ECO:0000313" key="3">
    <source>
        <dbReference type="EMBL" id="CAG9620505.1"/>
    </source>
</evidence>
<dbReference type="PANTHER" id="PTHR43476">
    <property type="entry name" value="3-(3-HYDROXY-PHENYL)PROPIONATE/3-HYDROXYCINNAMIC ACID HYDROXYLASE"/>
    <property type="match status" value="1"/>
</dbReference>
<reference evidence="3 4" key="1">
    <citation type="submission" date="2021-10" db="EMBL/GenBank/DDBJ databases">
        <authorList>
            <person name="Criscuolo A."/>
        </authorList>
    </citation>
    <scope>NUCLEOTIDE SEQUENCE [LARGE SCALE GENOMIC DNA]</scope>
    <source>
        <strain evidence="4">CIP 111883</strain>
    </source>
</reference>
<protein>
    <submittedName>
        <fullName evidence="3">Kynurenine 3-monooxygenase</fullName>
        <ecNumber evidence="3">1.14.13.9</ecNumber>
    </submittedName>
</protein>
<proteinExistence type="predicted"/>
<dbReference type="SUPFAM" id="SSF51905">
    <property type="entry name" value="FAD/NAD(P)-binding domain"/>
    <property type="match status" value="1"/>
</dbReference>
<dbReference type="InterPro" id="IPR036188">
    <property type="entry name" value="FAD/NAD-bd_sf"/>
</dbReference>
<sequence length="437" mass="49871">MKANVLVIGGGVGGLTLALKLAKCGIGVTVVEQTKGTSHMYKGELVQPKTLQIFEHLGVLPSVQLSGHTINKIDLIEGNKQDTPSKSAMSYNILPKPYNYALMIPHETLKKILLDEASKFPSFKYIQPGRFTGFEQNKAKVKINKEEVLLQADYYISAEGRKSIIRDSLGIQKKEKQYDHHFLTVTFPRPASLKDGKIISTDETFLGLFPLPENQVRSVYLIPKGTYKEMVEEGIDSFYKKYLKLYPELDGYVQCIESWKKIQLMIPVHYHISDYVKGNVALLGDAAHSVHPMAGEGMNLAIQDADVLGELLCWMYDEDNHTGSYLSYYEEVRKPRVQYVLKLSHLSALAYSKPLKSFVNWRRKVIDQLTQDPVLHCKHMLNISGLGIWKESLVDRVIQSGVIPKRINREIELTENQLLFKETDDYPWKKEMYRDDR</sequence>
<evidence type="ECO:0000259" key="2">
    <source>
        <dbReference type="Pfam" id="PF01494"/>
    </source>
</evidence>
<dbReference type="InterPro" id="IPR050631">
    <property type="entry name" value="PheA/TfdB_FAD_monoxygenase"/>
</dbReference>
<feature type="domain" description="FAD-binding" evidence="2">
    <location>
        <begin position="3"/>
        <end position="342"/>
    </location>
</feature>
<dbReference type="Proteomes" id="UP000789833">
    <property type="component" value="Unassembled WGS sequence"/>
</dbReference>